<sequence length="261" mass="28757">MLRIIFIGDVVGTAGIKMIQRELPRLRQELQVDFCVANGENAAGGLGITGSLAQALYKAGIDCITLGNHTWSKWEINSWIDTDKSMLRPGNGGKNWSGQSCAVFDLPQGKIMVTQILGQVFMESCESPFDYIDRELTVWKQKFAPNITLVDFHAEATAEKQTMGYFLDGRVTAVLGTHTHVQTADEHILTRGTAYITDVGMTGPGNGVIGMRQSTAMRRFVDHLPARYELADGKTVMQAVFIEADPSNGKASKIERIFLRD</sequence>
<evidence type="ECO:0000313" key="3">
    <source>
        <dbReference type="EMBL" id="PNH19756.1"/>
    </source>
</evidence>
<dbReference type="OMA" id="NHIWDKK"/>
<proteinExistence type="predicted"/>
<evidence type="ECO:0000313" key="4">
    <source>
        <dbReference type="Proteomes" id="UP000236394"/>
    </source>
</evidence>
<dbReference type="EMBL" id="NBZD01000001">
    <property type="protein sequence ID" value="PNH19756.1"/>
    <property type="molecule type" value="Genomic_DNA"/>
</dbReference>
<evidence type="ECO:0000256" key="2">
    <source>
        <dbReference type="PIRSR" id="PIRSR004789-51"/>
    </source>
</evidence>
<evidence type="ECO:0000256" key="1">
    <source>
        <dbReference type="PIRSR" id="PIRSR004789-50"/>
    </source>
</evidence>
<dbReference type="NCBIfam" id="TIGR00282">
    <property type="entry name" value="TIGR00282 family metallophosphoesterase"/>
    <property type="match status" value="1"/>
</dbReference>
<feature type="binding site" evidence="2">
    <location>
        <position position="68"/>
    </location>
    <ligand>
        <name>Fe cation</name>
        <dbReference type="ChEBI" id="CHEBI:24875"/>
        <label>2</label>
    </ligand>
</feature>
<reference evidence="4" key="1">
    <citation type="submission" date="2017-04" db="EMBL/GenBank/DDBJ databases">
        <authorList>
            <person name="Bumgarner R.E."/>
            <person name="Fredricks D.N."/>
            <person name="Srinivasan S."/>
        </authorList>
    </citation>
    <scope>NUCLEOTIDE SEQUENCE [LARGE SCALE GENOMIC DNA]</scope>
    <source>
        <strain evidence="4">KA00405</strain>
    </source>
</reference>
<feature type="binding site" evidence="2">
    <location>
        <position position="40"/>
    </location>
    <ligand>
        <name>Fe cation</name>
        <dbReference type="ChEBI" id="CHEBI:24875"/>
        <label>2</label>
    </ligand>
</feature>
<dbReference type="Proteomes" id="UP000236394">
    <property type="component" value="Unassembled WGS sequence"/>
</dbReference>
<feature type="binding site" evidence="2">
    <location>
        <position position="9"/>
    </location>
    <ligand>
        <name>Fe cation</name>
        <dbReference type="ChEBI" id="CHEBI:24875"/>
        <label>1</label>
    </ligand>
</feature>
<dbReference type="Gene3D" id="3.60.21.10">
    <property type="match status" value="1"/>
</dbReference>
<feature type="binding site" evidence="2">
    <location>
        <position position="40"/>
    </location>
    <ligand>
        <name>Fe cation</name>
        <dbReference type="ChEBI" id="CHEBI:24875"/>
        <label>1</label>
    </ligand>
</feature>
<comment type="caution">
    <text evidence="3">The sequence shown here is derived from an EMBL/GenBank/DDBJ whole genome shotgun (WGS) entry which is preliminary data.</text>
</comment>
<dbReference type="GO" id="GO:0046872">
    <property type="term" value="F:metal ion binding"/>
    <property type="evidence" value="ECO:0007669"/>
    <property type="project" value="UniProtKB-KW"/>
</dbReference>
<dbReference type="SUPFAM" id="SSF56300">
    <property type="entry name" value="Metallo-dependent phosphatases"/>
    <property type="match status" value="1"/>
</dbReference>
<feature type="binding site" evidence="2">
    <location>
        <position position="180"/>
    </location>
    <ligand>
        <name>Fe cation</name>
        <dbReference type="ChEBI" id="CHEBI:24875"/>
        <label>1</label>
    </ligand>
</feature>
<gene>
    <name evidence="3" type="ORF">B7R76_02435</name>
</gene>
<dbReference type="PANTHER" id="PTHR36303">
    <property type="entry name" value="2',3'-CYCLIC-NUCLEOTIDE 2'-PHOSPHODIESTERASE"/>
    <property type="match status" value="1"/>
</dbReference>
<dbReference type="PIRSF" id="PIRSF004789">
    <property type="entry name" value="DR1281"/>
    <property type="match status" value="1"/>
</dbReference>
<dbReference type="InterPro" id="IPR005235">
    <property type="entry name" value="YmdB-like"/>
</dbReference>
<feature type="binding site" evidence="2">
    <location>
        <position position="153"/>
    </location>
    <ligand>
        <name>Fe cation</name>
        <dbReference type="ChEBI" id="CHEBI:24875"/>
        <label>2</label>
    </ligand>
</feature>
<organism evidence="3 4">
    <name type="scientific">Mageeibacillus indolicus</name>
    <dbReference type="NCBI Taxonomy" id="884684"/>
    <lineage>
        <taxon>Bacteria</taxon>
        <taxon>Bacillati</taxon>
        <taxon>Bacillota</taxon>
        <taxon>Clostridia</taxon>
        <taxon>Eubacteriales</taxon>
        <taxon>Oscillospiraceae</taxon>
        <taxon>Mageeibacillus</taxon>
    </lineage>
</organism>
<keyword evidence="2" id="KW-0479">Metal-binding</keyword>
<protein>
    <submittedName>
        <fullName evidence="3">Metallophosphoesterase</fullName>
    </submittedName>
</protein>
<dbReference type="GO" id="GO:0004113">
    <property type="term" value="F:2',3'-cyclic-nucleotide 3'-phosphodiesterase activity"/>
    <property type="evidence" value="ECO:0007669"/>
    <property type="project" value="TreeGrafter"/>
</dbReference>
<accession>A0A2J8B4T2</accession>
<feature type="active site" description="Proton donor" evidence="1">
    <location>
        <position position="69"/>
    </location>
</feature>
<dbReference type="RefSeq" id="WP_012993345.1">
    <property type="nucleotide sequence ID" value="NZ_NBZD01000001.1"/>
</dbReference>
<dbReference type="InterPro" id="IPR029052">
    <property type="entry name" value="Metallo-depent_PP-like"/>
</dbReference>
<dbReference type="PANTHER" id="PTHR36303:SF1">
    <property type="entry name" value="2',3'-CYCLIC-NUCLEOTIDE 2'-PHOSPHODIESTERASE"/>
    <property type="match status" value="1"/>
</dbReference>
<dbReference type="AlphaFoldDB" id="A0A2J8B4T2"/>
<feature type="binding site" evidence="2">
    <location>
        <position position="178"/>
    </location>
    <ligand>
        <name>Fe cation</name>
        <dbReference type="ChEBI" id="CHEBI:24875"/>
        <label>2</label>
    </ligand>
</feature>
<feature type="binding site" evidence="2">
    <location>
        <position position="41"/>
    </location>
    <ligand>
        <name>Fe cation</name>
        <dbReference type="ChEBI" id="CHEBI:24875"/>
        <label>1</label>
    </ligand>
</feature>
<name>A0A2J8B4T2_9FIRM</name>
<dbReference type="Pfam" id="PF13277">
    <property type="entry name" value="YmdB"/>
    <property type="match status" value="1"/>
</dbReference>